<protein>
    <recommendedName>
        <fullName evidence="4">HEAT repeat protein</fullName>
    </recommendedName>
</protein>
<reference evidence="2 3" key="1">
    <citation type="submission" date="2019-02" db="EMBL/GenBank/DDBJ databases">
        <title>Deep-cultivation of Planctomycetes and their phenomic and genomic characterization uncovers novel biology.</title>
        <authorList>
            <person name="Wiegand S."/>
            <person name="Jogler M."/>
            <person name="Boedeker C."/>
            <person name="Pinto D."/>
            <person name="Vollmers J."/>
            <person name="Rivas-Marin E."/>
            <person name="Kohn T."/>
            <person name="Peeters S.H."/>
            <person name="Heuer A."/>
            <person name="Rast P."/>
            <person name="Oberbeckmann S."/>
            <person name="Bunk B."/>
            <person name="Jeske O."/>
            <person name="Meyerdierks A."/>
            <person name="Storesund J.E."/>
            <person name="Kallscheuer N."/>
            <person name="Luecker S."/>
            <person name="Lage O.M."/>
            <person name="Pohl T."/>
            <person name="Merkel B.J."/>
            <person name="Hornburger P."/>
            <person name="Mueller R.-W."/>
            <person name="Bruemmer F."/>
            <person name="Labrenz M."/>
            <person name="Spormann A.M."/>
            <person name="Op Den Camp H."/>
            <person name="Overmann J."/>
            <person name="Amann R."/>
            <person name="Jetten M.S.M."/>
            <person name="Mascher T."/>
            <person name="Medema M.H."/>
            <person name="Devos D.P."/>
            <person name="Kaster A.-K."/>
            <person name="Ovreas L."/>
            <person name="Rohde M."/>
            <person name="Galperin M.Y."/>
            <person name="Jogler C."/>
        </authorList>
    </citation>
    <scope>NUCLEOTIDE SEQUENCE [LARGE SCALE GENOMIC DNA]</scope>
    <source>
        <strain evidence="2 3">Poly59</strain>
    </source>
</reference>
<feature type="transmembrane region" description="Helical" evidence="1">
    <location>
        <begin position="32"/>
        <end position="51"/>
    </location>
</feature>
<accession>A0A5C6EK34</accession>
<keyword evidence="1" id="KW-0812">Transmembrane</keyword>
<keyword evidence="1" id="KW-1133">Transmembrane helix</keyword>
<organism evidence="2 3">
    <name type="scientific">Rubripirellula reticaptiva</name>
    <dbReference type="NCBI Taxonomy" id="2528013"/>
    <lineage>
        <taxon>Bacteria</taxon>
        <taxon>Pseudomonadati</taxon>
        <taxon>Planctomycetota</taxon>
        <taxon>Planctomycetia</taxon>
        <taxon>Pirellulales</taxon>
        <taxon>Pirellulaceae</taxon>
        <taxon>Rubripirellula</taxon>
    </lineage>
</organism>
<keyword evidence="1" id="KW-0472">Membrane</keyword>
<sequence>MNSADFSNVPNPFAMVGQAPVRPRRTALWSSLKFLVLVAVCFAIVLAISFGSKRFLLHRLLSDFDSVGALEQQSRLVQLAEMGTPAIVPLVEAMTNENIEVARSAFELLHGLQNDWTVLDVATQQTRHRELVAAVESIAPRISDDRTGWAASLLQQTISDFVTREDSPSRDLYASANETLEMLTLSGRPGPSVLADKPLDPMSPQRLQVRSRPLPVQTIEEETNPPSASIYKSASMRLQPLPPDAEVELRDIDEYVPVVVEKPVAPRETVYHVQPAQSIAPVVEDTIVSTPMEAYDDVSVIHWLASDQNKLREQARLELMSRGYTERELSLATRISAADVPTRMQLVDMIAAEPSIDPRPWLFMMSRDTSRDVRLRVVAVIATMNDAAAKSHLQKLMIEETDPHVATRIRKALELR</sequence>
<dbReference type="EMBL" id="SJPX01000005">
    <property type="protein sequence ID" value="TWU48467.1"/>
    <property type="molecule type" value="Genomic_DNA"/>
</dbReference>
<dbReference type="Proteomes" id="UP000317977">
    <property type="component" value="Unassembled WGS sequence"/>
</dbReference>
<evidence type="ECO:0008006" key="4">
    <source>
        <dbReference type="Google" id="ProtNLM"/>
    </source>
</evidence>
<evidence type="ECO:0000256" key="1">
    <source>
        <dbReference type="SAM" id="Phobius"/>
    </source>
</evidence>
<proteinExistence type="predicted"/>
<evidence type="ECO:0000313" key="2">
    <source>
        <dbReference type="EMBL" id="TWU48467.1"/>
    </source>
</evidence>
<gene>
    <name evidence="2" type="ORF">Poly59_53150</name>
</gene>
<evidence type="ECO:0000313" key="3">
    <source>
        <dbReference type="Proteomes" id="UP000317977"/>
    </source>
</evidence>
<comment type="caution">
    <text evidence="2">The sequence shown here is derived from an EMBL/GenBank/DDBJ whole genome shotgun (WGS) entry which is preliminary data.</text>
</comment>
<dbReference type="RefSeq" id="WP_146536826.1">
    <property type="nucleotide sequence ID" value="NZ_SJPX01000005.1"/>
</dbReference>
<keyword evidence="3" id="KW-1185">Reference proteome</keyword>
<dbReference type="AlphaFoldDB" id="A0A5C6EK34"/>
<dbReference type="OrthoDB" id="281574at2"/>
<name>A0A5C6EK34_9BACT</name>